<organism evidence="1 2">
    <name type="scientific">Lipomyces tetrasporus</name>
    <dbReference type="NCBI Taxonomy" id="54092"/>
    <lineage>
        <taxon>Eukaryota</taxon>
        <taxon>Fungi</taxon>
        <taxon>Dikarya</taxon>
        <taxon>Ascomycota</taxon>
        <taxon>Saccharomycotina</taxon>
        <taxon>Lipomycetes</taxon>
        <taxon>Lipomycetales</taxon>
        <taxon>Lipomycetaceae</taxon>
        <taxon>Lipomyces</taxon>
    </lineage>
</organism>
<evidence type="ECO:0000313" key="1">
    <source>
        <dbReference type="EMBL" id="KAJ8097135.1"/>
    </source>
</evidence>
<evidence type="ECO:0000313" key="2">
    <source>
        <dbReference type="Proteomes" id="UP001217417"/>
    </source>
</evidence>
<sequence length="311" mass="34400">MEDSELWAVVTRPLSPDSRVEVPATVTEFLRVQEILEEEDVRFPRVEYDGDRKVAIVVAAPSPCHGEMAGGLTSRIYDAAKSVPGLDANIRGRIYSSFKRSNLTNRGDTFTKRNWDGAIRYRSLEGNTKMVAVEVGLSQSYESLRAAISYSVSALRCSLGIAMCITEGDRGATPPKDLAIEQAELDLKAEVRNNPYGPLVLRGCTLFGRVSKVLLETFRQGDDTCLPNTLLNPTQSFVIVQDGHYAGHDVPPNLAEVTLGDCIPPHILTGNSIRATPLNFLDEEWFEEIFQIAIFETAVERFSDKHKVQPA</sequence>
<keyword evidence="2" id="KW-1185">Reference proteome</keyword>
<reference evidence="1" key="1">
    <citation type="submission" date="2023-03" db="EMBL/GenBank/DDBJ databases">
        <title>Near-Complete genome sequence of Lipomyces tetrasporous NRRL Y-64009, an oleaginous yeast capable of growing on lignocellulosic hydrolysates.</title>
        <authorList>
            <consortium name="Lawrence Berkeley National Laboratory"/>
            <person name="Jagtap S.S."/>
            <person name="Liu J.-J."/>
            <person name="Walukiewicz H.E."/>
            <person name="Pangilinan J."/>
            <person name="Lipzen A."/>
            <person name="Ahrendt S."/>
            <person name="Koriabine M."/>
            <person name="Cobaugh K."/>
            <person name="Salamov A."/>
            <person name="Yoshinaga Y."/>
            <person name="Ng V."/>
            <person name="Daum C."/>
            <person name="Grigoriev I.V."/>
            <person name="Slininger P.J."/>
            <person name="Dien B.S."/>
            <person name="Jin Y.-S."/>
            <person name="Rao C.V."/>
        </authorList>
    </citation>
    <scope>NUCLEOTIDE SEQUENCE</scope>
    <source>
        <strain evidence="1">NRRL Y-64009</strain>
    </source>
</reference>
<dbReference type="RefSeq" id="XP_056040585.1">
    <property type="nucleotide sequence ID" value="XM_056190126.1"/>
</dbReference>
<dbReference type="EMBL" id="JARPMG010000012">
    <property type="protein sequence ID" value="KAJ8097135.1"/>
    <property type="molecule type" value="Genomic_DNA"/>
</dbReference>
<dbReference type="AlphaFoldDB" id="A0AAD7VQG4"/>
<proteinExistence type="predicted"/>
<name>A0AAD7VQG4_9ASCO</name>
<comment type="caution">
    <text evidence="1">The sequence shown here is derived from an EMBL/GenBank/DDBJ whole genome shotgun (WGS) entry which is preliminary data.</text>
</comment>
<accession>A0AAD7VQG4</accession>
<gene>
    <name evidence="1" type="ORF">POJ06DRAFT_283742</name>
</gene>
<dbReference type="Proteomes" id="UP001217417">
    <property type="component" value="Unassembled WGS sequence"/>
</dbReference>
<dbReference type="GeneID" id="80885292"/>
<protein>
    <submittedName>
        <fullName evidence="1">Uncharacterized protein</fullName>
    </submittedName>
</protein>